<dbReference type="EMBL" id="AWGW01000024">
    <property type="protein sequence ID" value="ERJ99853.1"/>
    <property type="molecule type" value="Genomic_DNA"/>
</dbReference>
<dbReference type="Proteomes" id="UP000017023">
    <property type="component" value="Unassembled WGS sequence"/>
</dbReference>
<evidence type="ECO:0000259" key="1">
    <source>
        <dbReference type="Pfam" id="PF16116"/>
    </source>
</evidence>
<evidence type="ECO:0008006" key="5">
    <source>
        <dbReference type="Google" id="ProtNLM"/>
    </source>
</evidence>
<dbReference type="AlphaFoldDB" id="U2MKS3"/>
<dbReference type="PATRIC" id="fig|1395125.3.peg.1563"/>
<dbReference type="InterPro" id="IPR032267">
    <property type="entry name" value="DUF4832"/>
</dbReference>
<feature type="domain" description="DUF4874" evidence="2">
    <location>
        <begin position="95"/>
        <end position="253"/>
    </location>
</feature>
<gene>
    <name evidence="3" type="ORF">HMPREF9145_1421</name>
</gene>
<evidence type="ECO:0000259" key="2">
    <source>
        <dbReference type="Pfam" id="PF16173"/>
    </source>
</evidence>
<proteinExistence type="predicted"/>
<dbReference type="Pfam" id="PF16116">
    <property type="entry name" value="DUF4832"/>
    <property type="match status" value="1"/>
</dbReference>
<reference evidence="3 4" key="1">
    <citation type="submission" date="2013-08" db="EMBL/GenBank/DDBJ databases">
        <authorList>
            <person name="Durkin A.S."/>
            <person name="Haft D.R."/>
            <person name="McCorrison J."/>
            <person name="Torralba M."/>
            <person name="Gillis M."/>
            <person name="Haft D.H."/>
            <person name="Methe B."/>
            <person name="Sutton G."/>
            <person name="Nelson K.E."/>
        </authorList>
    </citation>
    <scope>NUCLEOTIDE SEQUENCE [LARGE SCALE GENOMIC DNA]</scope>
    <source>
        <strain evidence="3 4">F0493</strain>
    </source>
</reference>
<protein>
    <recommendedName>
        <fullName evidence="5">DUF4832 domain-containing protein</fullName>
    </recommendedName>
</protein>
<dbReference type="Pfam" id="PF16173">
    <property type="entry name" value="DUF4874"/>
    <property type="match status" value="1"/>
</dbReference>
<organism evidence="3 4">
    <name type="scientific">Segatella salivae F0493</name>
    <dbReference type="NCBI Taxonomy" id="1395125"/>
    <lineage>
        <taxon>Bacteria</taxon>
        <taxon>Pseudomonadati</taxon>
        <taxon>Bacteroidota</taxon>
        <taxon>Bacteroidia</taxon>
        <taxon>Bacteroidales</taxon>
        <taxon>Prevotellaceae</taxon>
        <taxon>Segatella</taxon>
    </lineage>
</organism>
<dbReference type="InterPro" id="IPR032379">
    <property type="entry name" value="DUF4874"/>
</dbReference>
<evidence type="ECO:0000313" key="4">
    <source>
        <dbReference type="Proteomes" id="UP000017023"/>
    </source>
</evidence>
<accession>U2MKS3</accession>
<comment type="caution">
    <text evidence="3">The sequence shown here is derived from an EMBL/GenBank/DDBJ whole genome shotgun (WGS) entry which is preliminary data.</text>
</comment>
<sequence>MAFMPLQQAMKTCLMRLVTKRKRQDKRKTYTHKMNHSKHEKMNKFLNISVLLLSLSMMACGSSDDDKPTPTPTPDKEKVELETVKYTPSKENFFNPERGMYVMVESDMATPLSESRLKTAKSEQESLVQIVYYLKDRRNQALTTADLAKIDNDLATVRKVGMKAILRFAYTSSKDEADAPMVTIKQHLDQLKPLLTKDKDVIACVQAGFIGAWGEWYYSSNGLNNNASRNEVLAKWLEVLPTDRFVQVRTPAYKRNFTAIQTPLDASTAYKNSPQARIAHHNDAFMADETNMGTYEDVAKDKAYLAQEGLYTPIGGETARPSSTTPPSRGKAALDELKTLHWSFLHDGYDRVVLKQWEKDGVMDEIRMNLGYRLVLMRGKYSTQLTPGSDLNAILSIYNIGFAAMHNPRKVQLILRSKDATYIATLPDDPRTWKPRHLTNLTAKVQLPADIPAGDYQLLLFLPDAEPSIAARADYAVRLANKEMWEATTGYNNLGVTIKVEKTGTAPQSTAAVKFIKQ</sequence>
<name>U2MKS3_9BACT</name>
<feature type="domain" description="DUF4832" evidence="1">
    <location>
        <begin position="277"/>
        <end position="481"/>
    </location>
</feature>
<evidence type="ECO:0000313" key="3">
    <source>
        <dbReference type="EMBL" id="ERJ99853.1"/>
    </source>
</evidence>